<reference evidence="4 5" key="1">
    <citation type="submission" date="2011-06" db="EMBL/GenBank/DDBJ databases">
        <title>The Genome Sequence of Fusarium oxysporum FOSC 3-a.</title>
        <authorList>
            <consortium name="The Broad Institute Genome Sequencing Platform"/>
            <person name="Ma L.-J."/>
            <person name="Gale L.R."/>
            <person name="Schwartz D.C."/>
            <person name="Zhou S."/>
            <person name="Corby-Kistler H."/>
            <person name="Young S.K."/>
            <person name="Zeng Q."/>
            <person name="Gargeya S."/>
            <person name="Fitzgerald M."/>
            <person name="Haas B."/>
            <person name="Abouelleil A."/>
            <person name="Alvarado L."/>
            <person name="Arachchi H.M."/>
            <person name="Berlin A."/>
            <person name="Brown A."/>
            <person name="Chapman S.B."/>
            <person name="Chen Z."/>
            <person name="Dunbar C."/>
            <person name="Freedman E."/>
            <person name="Gearin G."/>
            <person name="Gellesch M."/>
            <person name="Goldberg J."/>
            <person name="Griggs A."/>
            <person name="Gujja S."/>
            <person name="Heiman D."/>
            <person name="Howarth C."/>
            <person name="Larson L."/>
            <person name="Lui A."/>
            <person name="MacDonald P.J.P."/>
            <person name="Mehta T."/>
            <person name="Montmayeur A."/>
            <person name="Murphy C."/>
            <person name="Neiman D."/>
            <person name="Pearson M."/>
            <person name="Priest M."/>
            <person name="Roberts A."/>
            <person name="Saif S."/>
            <person name="Shea T."/>
            <person name="Shenoy N."/>
            <person name="Sisk P."/>
            <person name="Stolte C."/>
            <person name="Sykes S."/>
            <person name="Wortman J."/>
            <person name="Nusbaum C."/>
            <person name="Birren B."/>
        </authorList>
    </citation>
    <scope>NUCLEOTIDE SEQUENCE [LARGE SCALE GENOMIC DNA]</scope>
    <source>
        <strain evidence="5">FOSC 3-a</strain>
    </source>
</reference>
<dbReference type="Proteomes" id="UP000030753">
    <property type="component" value="Unassembled WGS sequence"/>
</dbReference>
<dbReference type="PROSITE" id="PS51762">
    <property type="entry name" value="GH16_2"/>
    <property type="match status" value="1"/>
</dbReference>
<dbReference type="PANTHER" id="PTHR10963">
    <property type="entry name" value="GLYCOSYL HYDROLASE-RELATED"/>
    <property type="match status" value="1"/>
</dbReference>
<dbReference type="AlphaFoldDB" id="W9HFV0"/>
<feature type="region of interest" description="Disordered" evidence="1">
    <location>
        <begin position="365"/>
        <end position="488"/>
    </location>
</feature>
<proteinExistence type="predicted"/>
<dbReference type="EMBL" id="JH717849">
    <property type="protein sequence ID" value="EWY81132.1"/>
    <property type="molecule type" value="Genomic_DNA"/>
</dbReference>
<feature type="domain" description="GH16" evidence="3">
    <location>
        <begin position="27"/>
        <end position="289"/>
    </location>
</feature>
<dbReference type="HOGENOM" id="CLU_634660_0_0_1"/>
<feature type="region of interest" description="Disordered" evidence="1">
    <location>
        <begin position="305"/>
        <end position="330"/>
    </location>
</feature>
<evidence type="ECO:0000256" key="1">
    <source>
        <dbReference type="SAM" id="MobiDB-lite"/>
    </source>
</evidence>
<feature type="compositionally biased region" description="Pro residues" evidence="1">
    <location>
        <begin position="365"/>
        <end position="447"/>
    </location>
</feature>
<name>W9HFV0_FUSOX</name>
<keyword evidence="2" id="KW-0732">Signal</keyword>
<dbReference type="InterPro" id="IPR050546">
    <property type="entry name" value="Glycosyl_Hydrlase_16"/>
</dbReference>
<dbReference type="OrthoDB" id="192832at2759"/>
<evidence type="ECO:0000259" key="3">
    <source>
        <dbReference type="PROSITE" id="PS51762"/>
    </source>
</evidence>
<organism evidence="4 5">
    <name type="scientific">Fusarium oxysporum NRRL 32931</name>
    <dbReference type="NCBI Taxonomy" id="660029"/>
    <lineage>
        <taxon>Eukaryota</taxon>
        <taxon>Fungi</taxon>
        <taxon>Dikarya</taxon>
        <taxon>Ascomycota</taxon>
        <taxon>Pezizomycotina</taxon>
        <taxon>Sordariomycetes</taxon>
        <taxon>Hypocreomycetidae</taxon>
        <taxon>Hypocreales</taxon>
        <taxon>Nectriaceae</taxon>
        <taxon>Fusarium</taxon>
        <taxon>Fusarium oxysporum species complex</taxon>
    </lineage>
</organism>
<gene>
    <name evidence="4" type="ORF">FOYG_15410</name>
</gene>
<sequence>MFFSIILCFLAATGIAHRVPEILGYQTIWSDSFDGSAGSLPDTSKWNIQQWYKELNSDYQEYKASPNNVHVTGDGFLRIIPRRDLSAERGWTSGRIESTYTFTPTPATKTIIQSSIRLGDGNLDKKQGIWPAFWLLGDSHRTGGPYWPECGELDIMEHVNGYLSTYAAIHCDKAPGGICKEKEGISASVHLPDAGTDWHTYKVVIDRTPRRWEDETIEFWVDDQLIQQVTGKRIGNPDVWKSIARNKMFMIFNVAVGGDWPQPPQRDTIDGLGSGMEVGYVAHYVKEISEEDTRFRVEHYYDKDEDLQALYPDPTPPENPDKYYVPPPPDYPKTHGYPMDSYNYPPVPQAPPPPPPVGVPPPPPVGMPPPPPVGMPPPPPVGMPPPPPVGMPPPPPVGMPPPPPVGMPPPPPVGMPPPPPVGMPPPPPVGMPPPPPVGMPPPPPVGPPRLGDERIPYSQEPYHNSDHYYDYGQNPPHDYYDYWGDNDK</sequence>
<evidence type="ECO:0000256" key="2">
    <source>
        <dbReference type="SAM" id="SignalP"/>
    </source>
</evidence>
<dbReference type="Pfam" id="PF00722">
    <property type="entry name" value="Glyco_hydro_16"/>
    <property type="match status" value="1"/>
</dbReference>
<dbReference type="InterPro" id="IPR013320">
    <property type="entry name" value="ConA-like_dom_sf"/>
</dbReference>
<dbReference type="GO" id="GO:0005975">
    <property type="term" value="P:carbohydrate metabolic process"/>
    <property type="evidence" value="ECO:0007669"/>
    <property type="project" value="InterPro"/>
</dbReference>
<feature type="chain" id="PRO_5004921852" description="GH16 domain-containing protein" evidence="2">
    <location>
        <begin position="17"/>
        <end position="488"/>
    </location>
</feature>
<dbReference type="CDD" id="cd02182">
    <property type="entry name" value="GH16_Strep_laminarinase_like"/>
    <property type="match status" value="1"/>
</dbReference>
<dbReference type="PANTHER" id="PTHR10963:SF60">
    <property type="entry name" value="GRAM-NEGATIVE BACTERIA-BINDING PROTEIN 1-RELATED"/>
    <property type="match status" value="1"/>
</dbReference>
<dbReference type="InterPro" id="IPR000757">
    <property type="entry name" value="Beta-glucanase-like"/>
</dbReference>
<accession>W9HFV0</accession>
<dbReference type="SUPFAM" id="SSF49899">
    <property type="entry name" value="Concanavalin A-like lectins/glucanases"/>
    <property type="match status" value="1"/>
</dbReference>
<dbReference type="GO" id="GO:0004553">
    <property type="term" value="F:hydrolase activity, hydrolyzing O-glycosyl compounds"/>
    <property type="evidence" value="ECO:0007669"/>
    <property type="project" value="InterPro"/>
</dbReference>
<evidence type="ECO:0000313" key="5">
    <source>
        <dbReference type="Proteomes" id="UP000030753"/>
    </source>
</evidence>
<feature type="signal peptide" evidence="2">
    <location>
        <begin position="1"/>
        <end position="16"/>
    </location>
</feature>
<dbReference type="Gene3D" id="2.60.120.200">
    <property type="match status" value="1"/>
</dbReference>
<protein>
    <recommendedName>
        <fullName evidence="3">GH16 domain-containing protein</fullName>
    </recommendedName>
</protein>
<evidence type="ECO:0000313" key="4">
    <source>
        <dbReference type="EMBL" id="EWY81132.1"/>
    </source>
</evidence>